<dbReference type="CDD" id="cd23024">
    <property type="entry name" value="zf-HIT_ZNHIT2-3"/>
    <property type="match status" value="1"/>
</dbReference>
<dbReference type="InterPro" id="IPR039646">
    <property type="entry name" value="ZNHIT2"/>
</dbReference>
<comment type="caution">
    <text evidence="3">The sequence shown here is derived from an EMBL/GenBank/DDBJ whole genome shotgun (WGS) entry which is preliminary data.</text>
</comment>
<proteinExistence type="predicted"/>
<dbReference type="GO" id="GO:0008270">
    <property type="term" value="F:zinc ion binding"/>
    <property type="evidence" value="ECO:0007669"/>
    <property type="project" value="UniProtKB-UniRule"/>
</dbReference>
<keyword evidence="1" id="KW-0862">Zinc</keyword>
<evidence type="ECO:0000313" key="4">
    <source>
        <dbReference type="Proteomes" id="UP000192578"/>
    </source>
</evidence>
<dbReference type="EMBL" id="MTYJ01000174">
    <property type="protein sequence ID" value="OWA49828.1"/>
    <property type="molecule type" value="Genomic_DNA"/>
</dbReference>
<feature type="domain" description="HIT-type" evidence="2">
    <location>
        <begin position="28"/>
        <end position="61"/>
    </location>
</feature>
<dbReference type="Proteomes" id="UP000192578">
    <property type="component" value="Unassembled WGS sequence"/>
</dbReference>
<keyword evidence="1" id="KW-0863">Zinc-finger</keyword>
<evidence type="ECO:0000259" key="2">
    <source>
        <dbReference type="PROSITE" id="PS51083"/>
    </source>
</evidence>
<dbReference type="Gene3D" id="3.30.60.190">
    <property type="match status" value="1"/>
</dbReference>
<keyword evidence="4" id="KW-1185">Reference proteome</keyword>
<name>A0A9X6NAD7_HYPEX</name>
<dbReference type="InterPro" id="IPR007529">
    <property type="entry name" value="Znf_HIT"/>
</dbReference>
<protein>
    <submittedName>
        <fullName evidence="3">Zinc finger HIT domain-containing protein 2</fullName>
    </submittedName>
</protein>
<dbReference type="SUPFAM" id="SSF144232">
    <property type="entry name" value="HIT/MYND zinc finger-like"/>
    <property type="match status" value="1"/>
</dbReference>
<dbReference type="PANTHER" id="PTHR15555">
    <property type="entry name" value="ZINC FINGER HIT DOMAIN CONTAINING PROTEIN 2 PROTEIN FON -RELATED"/>
    <property type="match status" value="1"/>
</dbReference>
<organism evidence="3 4">
    <name type="scientific">Hypsibius exemplaris</name>
    <name type="common">Freshwater tardigrade</name>
    <dbReference type="NCBI Taxonomy" id="2072580"/>
    <lineage>
        <taxon>Eukaryota</taxon>
        <taxon>Metazoa</taxon>
        <taxon>Ecdysozoa</taxon>
        <taxon>Tardigrada</taxon>
        <taxon>Eutardigrada</taxon>
        <taxon>Parachela</taxon>
        <taxon>Hypsibioidea</taxon>
        <taxon>Hypsibiidae</taxon>
        <taxon>Hypsibius</taxon>
    </lineage>
</organism>
<evidence type="ECO:0000256" key="1">
    <source>
        <dbReference type="PROSITE-ProRule" id="PRU00453"/>
    </source>
</evidence>
<sequence length="391" mass="44413">MDRFMLFKKDQQLGRKRMPVQSQSAWTCKICKTQSAKYTCPRCNLPYCSLDCYRSEKHGECSESFYKDCVMDDLKSRNVDAETKKKMTNTLKKMFDESADEPDILGEDSEDSDSVDLEARLRGIDLDADEEQIWNCLTEEEKREFEQFVSSGNLGDVIQPWEPWWMTQILHPKIVEVGAPDVPTDRTDIPTILRAPDLTALFQRHPPADAVAFSCLNLLYAYILVARVYNGEHASENAEASAENLLEISRGLRGDGILTSPEEAVIGATIEADASSLRSLVESRELKAAAMTDLVRIVKDVVFVQAALSDVIALLKRAWKIAPGKRKLSLAFKKVEYFLAFLEGREDVLRRLIPNILRQQDEFVRTTLEQDAVQSITEQRPADRRPKIEEL</sequence>
<evidence type="ECO:0000313" key="3">
    <source>
        <dbReference type="EMBL" id="OWA49828.1"/>
    </source>
</evidence>
<dbReference type="PANTHER" id="PTHR15555:SF0">
    <property type="entry name" value="ZINC FINGER HIT DOMAIN-CONTAINING PROTEIN 2"/>
    <property type="match status" value="1"/>
</dbReference>
<dbReference type="Pfam" id="PF04438">
    <property type="entry name" value="zf-HIT"/>
    <property type="match status" value="1"/>
</dbReference>
<dbReference type="OrthoDB" id="10005492at2759"/>
<reference evidence="4" key="1">
    <citation type="submission" date="2017-01" db="EMBL/GenBank/DDBJ databases">
        <title>Comparative genomics of anhydrobiosis in the tardigrade Hypsibius dujardini.</title>
        <authorList>
            <person name="Yoshida Y."/>
            <person name="Koutsovoulos G."/>
            <person name="Laetsch D."/>
            <person name="Stevens L."/>
            <person name="Kumar S."/>
            <person name="Horikawa D."/>
            <person name="Ishino K."/>
            <person name="Komine S."/>
            <person name="Tomita M."/>
            <person name="Blaxter M."/>
            <person name="Arakawa K."/>
        </authorList>
    </citation>
    <scope>NUCLEOTIDE SEQUENCE [LARGE SCALE GENOMIC DNA]</scope>
    <source>
        <strain evidence="4">Z151</strain>
    </source>
</reference>
<keyword evidence="1" id="KW-0479">Metal-binding</keyword>
<dbReference type="PROSITE" id="PS51083">
    <property type="entry name" value="ZF_HIT"/>
    <property type="match status" value="1"/>
</dbReference>
<dbReference type="AlphaFoldDB" id="A0A9X6NAD7"/>
<gene>
    <name evidence="3" type="ORF">BV898_14363</name>
</gene>
<accession>A0A9X6NAD7</accession>